<dbReference type="AlphaFoldDB" id="A0A511W0L1"/>
<dbReference type="InterPro" id="IPR012338">
    <property type="entry name" value="Beta-lactam/transpept-like"/>
</dbReference>
<evidence type="ECO:0000256" key="11">
    <source>
        <dbReference type="SAM" id="SignalP"/>
    </source>
</evidence>
<feature type="transmembrane region" description="Helical" evidence="10">
    <location>
        <begin position="368"/>
        <end position="388"/>
    </location>
</feature>
<evidence type="ECO:0000256" key="5">
    <source>
        <dbReference type="ARBA" id="ARBA00022984"/>
    </source>
</evidence>
<protein>
    <recommendedName>
        <fullName evidence="12">Peptidase S11 D-alanyl-D-alanine carboxypeptidase A N-terminal domain-containing protein</fullName>
    </recommendedName>
</protein>
<keyword evidence="14" id="KW-1185">Reference proteome</keyword>
<dbReference type="InterPro" id="IPR001967">
    <property type="entry name" value="Peptidase_S11_N"/>
</dbReference>
<evidence type="ECO:0000256" key="9">
    <source>
        <dbReference type="RuleBase" id="RU004016"/>
    </source>
</evidence>
<keyword evidence="3" id="KW-0378">Hydrolase</keyword>
<evidence type="ECO:0000256" key="8">
    <source>
        <dbReference type="PIRSR" id="PIRSR618044-2"/>
    </source>
</evidence>
<feature type="chain" id="PRO_5022058177" description="Peptidase S11 D-alanyl-D-alanine carboxypeptidase A N-terminal domain-containing protein" evidence="11">
    <location>
        <begin position="29"/>
        <end position="399"/>
    </location>
</feature>
<proteinExistence type="inferred from homology"/>
<dbReference type="GO" id="GO:0008360">
    <property type="term" value="P:regulation of cell shape"/>
    <property type="evidence" value="ECO:0007669"/>
    <property type="project" value="UniProtKB-KW"/>
</dbReference>
<evidence type="ECO:0000256" key="4">
    <source>
        <dbReference type="ARBA" id="ARBA00022960"/>
    </source>
</evidence>
<evidence type="ECO:0000256" key="10">
    <source>
        <dbReference type="SAM" id="Phobius"/>
    </source>
</evidence>
<dbReference type="Gene3D" id="3.40.710.10">
    <property type="entry name" value="DD-peptidase/beta-lactamase superfamily"/>
    <property type="match status" value="1"/>
</dbReference>
<feature type="binding site" evidence="8">
    <location>
        <position position="225"/>
    </location>
    <ligand>
        <name>substrate</name>
    </ligand>
</feature>
<evidence type="ECO:0000259" key="12">
    <source>
        <dbReference type="Pfam" id="PF00768"/>
    </source>
</evidence>
<organism evidence="13 14">
    <name type="scientific">Alkalibacillus haloalkaliphilus</name>
    <dbReference type="NCBI Taxonomy" id="94136"/>
    <lineage>
        <taxon>Bacteria</taxon>
        <taxon>Bacillati</taxon>
        <taxon>Bacillota</taxon>
        <taxon>Bacilli</taxon>
        <taxon>Bacillales</taxon>
        <taxon>Bacillaceae</taxon>
        <taxon>Alkalibacillus</taxon>
    </lineage>
</organism>
<evidence type="ECO:0000256" key="7">
    <source>
        <dbReference type="PIRSR" id="PIRSR618044-1"/>
    </source>
</evidence>
<keyword evidence="2 11" id="KW-0732">Signal</keyword>
<dbReference type="RefSeq" id="WP_146813821.1">
    <property type="nucleotide sequence ID" value="NZ_BJYA01000001.1"/>
</dbReference>
<dbReference type="PANTHER" id="PTHR21581:SF6">
    <property type="entry name" value="TRAFFICKING PROTEIN PARTICLE COMPLEX SUBUNIT 12"/>
    <property type="match status" value="1"/>
</dbReference>
<feature type="active site" evidence="7">
    <location>
        <position position="119"/>
    </location>
</feature>
<dbReference type="GO" id="GO:0006508">
    <property type="term" value="P:proteolysis"/>
    <property type="evidence" value="ECO:0007669"/>
    <property type="project" value="InterPro"/>
</dbReference>
<dbReference type="GO" id="GO:0071555">
    <property type="term" value="P:cell wall organization"/>
    <property type="evidence" value="ECO:0007669"/>
    <property type="project" value="UniProtKB-KW"/>
</dbReference>
<keyword evidence="5" id="KW-0573">Peptidoglycan synthesis</keyword>
<evidence type="ECO:0000256" key="6">
    <source>
        <dbReference type="ARBA" id="ARBA00023316"/>
    </source>
</evidence>
<dbReference type="Proteomes" id="UP000321440">
    <property type="component" value="Unassembled WGS sequence"/>
</dbReference>
<dbReference type="OrthoDB" id="9791132at2"/>
<keyword evidence="10" id="KW-1133">Transmembrane helix</keyword>
<evidence type="ECO:0000256" key="3">
    <source>
        <dbReference type="ARBA" id="ARBA00022801"/>
    </source>
</evidence>
<dbReference type="SUPFAM" id="SSF56601">
    <property type="entry name" value="beta-lactamase/transpeptidase-like"/>
    <property type="match status" value="1"/>
</dbReference>
<dbReference type="GO" id="GO:0009252">
    <property type="term" value="P:peptidoglycan biosynthetic process"/>
    <property type="evidence" value="ECO:0007669"/>
    <property type="project" value="UniProtKB-KW"/>
</dbReference>
<name>A0A511W0L1_9BACI</name>
<evidence type="ECO:0000256" key="1">
    <source>
        <dbReference type="ARBA" id="ARBA00007164"/>
    </source>
</evidence>
<keyword evidence="6" id="KW-0961">Cell wall biogenesis/degradation</keyword>
<accession>A0A511W0L1</accession>
<feature type="active site" description="Proton acceptor" evidence="7">
    <location>
        <position position="67"/>
    </location>
</feature>
<evidence type="ECO:0000313" key="13">
    <source>
        <dbReference type="EMBL" id="GEN44605.1"/>
    </source>
</evidence>
<gene>
    <name evidence="13" type="ORF">AHA02nite_03810</name>
</gene>
<sequence>MLINRLCFSIIIVLALMLVVTTPSSTHAHVQDIDLHSESAILIDQSSGEVLYDKSSQQQMYPASITKIITGIIAIEQGELDDKVTISEGATEVIGTSVYLLEDEEVELRKLVKGMLINSGNDASAAIAEHIAGSEEEFSELMNEFVNDVVGVSDTNFTNPHGLFDENQYTTASDMAKITQYAMDNDKFRDIVAMTEFEWETEGWETTIYNHHQMVRQYDEVTGVKNGFVRKSGYTLVTTATHEDDQIDLVVVTLNSPSANHAYNDTRKLIDYGFDNFETNKLEEGEVLFDENGQEYELEEPIYFTSETDNNWEKEIDDGGVLSVFNEEEEVLLEKQLKTQEELNKEPDPKDAQMAMGTANQSDDGINIIFWIGMTSLVTLITGVVLFIRKRRKRDWFFR</sequence>
<comment type="caution">
    <text evidence="13">The sequence shown here is derived from an EMBL/GenBank/DDBJ whole genome shotgun (WGS) entry which is preliminary data.</text>
</comment>
<keyword evidence="10" id="KW-0472">Membrane</keyword>
<dbReference type="Pfam" id="PF00768">
    <property type="entry name" value="Peptidase_S11"/>
    <property type="match status" value="1"/>
</dbReference>
<dbReference type="InterPro" id="IPR018044">
    <property type="entry name" value="Peptidase_S11"/>
</dbReference>
<comment type="similarity">
    <text evidence="1 9">Belongs to the peptidase S11 family.</text>
</comment>
<feature type="domain" description="Peptidase S11 D-alanyl-D-alanine carboxypeptidase A N-terminal" evidence="12">
    <location>
        <begin position="30"/>
        <end position="256"/>
    </location>
</feature>
<keyword evidence="4" id="KW-0133">Cell shape</keyword>
<dbReference type="PANTHER" id="PTHR21581">
    <property type="entry name" value="D-ALANYL-D-ALANINE CARBOXYPEPTIDASE"/>
    <property type="match status" value="1"/>
</dbReference>
<dbReference type="GO" id="GO:0009002">
    <property type="term" value="F:serine-type D-Ala-D-Ala carboxypeptidase activity"/>
    <property type="evidence" value="ECO:0007669"/>
    <property type="project" value="InterPro"/>
</dbReference>
<feature type="signal peptide" evidence="11">
    <location>
        <begin position="1"/>
        <end position="28"/>
    </location>
</feature>
<dbReference type="PRINTS" id="PR00725">
    <property type="entry name" value="DADACBPTASE1"/>
</dbReference>
<feature type="active site" description="Acyl-ester intermediate" evidence="7">
    <location>
        <position position="64"/>
    </location>
</feature>
<evidence type="ECO:0000313" key="14">
    <source>
        <dbReference type="Proteomes" id="UP000321440"/>
    </source>
</evidence>
<evidence type="ECO:0000256" key="2">
    <source>
        <dbReference type="ARBA" id="ARBA00022729"/>
    </source>
</evidence>
<keyword evidence="10" id="KW-0812">Transmembrane</keyword>
<reference evidence="13 14" key="1">
    <citation type="submission" date="2019-07" db="EMBL/GenBank/DDBJ databases">
        <title>Whole genome shotgun sequence of Alkalibacillus haloalkaliphilus NBRC 103110.</title>
        <authorList>
            <person name="Hosoyama A."/>
            <person name="Uohara A."/>
            <person name="Ohji S."/>
            <person name="Ichikawa N."/>
        </authorList>
    </citation>
    <scope>NUCLEOTIDE SEQUENCE [LARGE SCALE GENOMIC DNA]</scope>
    <source>
        <strain evidence="13 14">NBRC 103110</strain>
    </source>
</reference>
<dbReference type="EMBL" id="BJYA01000001">
    <property type="protein sequence ID" value="GEN44605.1"/>
    <property type="molecule type" value="Genomic_DNA"/>
</dbReference>